<dbReference type="PANTHER" id="PTHR12792">
    <property type="entry name" value="EXTRA SPINDLE POLES 1-RELATED"/>
    <property type="match status" value="1"/>
</dbReference>
<organism evidence="7 8">
    <name type="scientific">Macrostomum lignano</name>
    <dbReference type="NCBI Taxonomy" id="282301"/>
    <lineage>
        <taxon>Eukaryota</taxon>
        <taxon>Metazoa</taxon>
        <taxon>Spiralia</taxon>
        <taxon>Lophotrochozoa</taxon>
        <taxon>Platyhelminthes</taxon>
        <taxon>Rhabditophora</taxon>
        <taxon>Macrostomorpha</taxon>
        <taxon>Macrostomida</taxon>
        <taxon>Macrostomidae</taxon>
        <taxon>Macrostomum</taxon>
    </lineage>
</organism>
<dbReference type="PANTHER" id="PTHR12792:SF0">
    <property type="entry name" value="SEPARIN"/>
    <property type="match status" value="1"/>
</dbReference>
<feature type="region of interest" description="Disordered" evidence="5">
    <location>
        <begin position="710"/>
        <end position="734"/>
    </location>
</feature>
<dbReference type="GO" id="GO:0004197">
    <property type="term" value="F:cysteine-type endopeptidase activity"/>
    <property type="evidence" value="ECO:0007669"/>
    <property type="project" value="InterPro"/>
</dbReference>
<protein>
    <recommendedName>
        <fullName evidence="2">separase</fullName>
        <ecNumber evidence="2">3.4.22.49</ecNumber>
    </recommendedName>
</protein>
<dbReference type="Pfam" id="PF03568">
    <property type="entry name" value="Separin_C"/>
    <property type="match status" value="1"/>
</dbReference>
<keyword evidence="7" id="KW-1185">Reference proteome</keyword>
<feature type="domain" description="Peptidase C50" evidence="6">
    <location>
        <begin position="113"/>
        <end position="207"/>
    </location>
</feature>
<dbReference type="GO" id="GO:0072686">
    <property type="term" value="C:mitotic spindle"/>
    <property type="evidence" value="ECO:0007669"/>
    <property type="project" value="TreeGrafter"/>
</dbReference>
<evidence type="ECO:0000259" key="6">
    <source>
        <dbReference type="PROSITE" id="PS51700"/>
    </source>
</evidence>
<dbReference type="Proteomes" id="UP000095280">
    <property type="component" value="Unplaced"/>
</dbReference>
<evidence type="ECO:0000313" key="8">
    <source>
        <dbReference type="WBParaSite" id="maker-uti_cns_0047220-snap-gene-0.2-mRNA-1"/>
    </source>
</evidence>
<reference evidence="8" key="1">
    <citation type="submission" date="2016-11" db="UniProtKB">
        <authorList>
            <consortium name="WormBaseParasite"/>
        </authorList>
    </citation>
    <scope>IDENTIFICATION</scope>
</reference>
<evidence type="ECO:0000256" key="4">
    <source>
        <dbReference type="ARBA" id="ARBA00022829"/>
    </source>
</evidence>
<evidence type="ECO:0000313" key="7">
    <source>
        <dbReference type="Proteomes" id="UP000095280"/>
    </source>
</evidence>
<proteinExistence type="predicted"/>
<dbReference type="AlphaFoldDB" id="A0A1I8JF68"/>
<dbReference type="GO" id="GO:0005737">
    <property type="term" value="C:cytoplasm"/>
    <property type="evidence" value="ECO:0007669"/>
    <property type="project" value="TreeGrafter"/>
</dbReference>
<feature type="compositionally biased region" description="Basic residues" evidence="5">
    <location>
        <begin position="712"/>
        <end position="721"/>
    </location>
</feature>
<dbReference type="InterPro" id="IPR030397">
    <property type="entry name" value="SEPARIN_core_dom"/>
</dbReference>
<dbReference type="PROSITE" id="PS51700">
    <property type="entry name" value="SEPARIN"/>
    <property type="match status" value="1"/>
</dbReference>
<evidence type="ECO:0000256" key="3">
    <source>
        <dbReference type="ARBA" id="ARBA00022801"/>
    </source>
</evidence>
<accession>A0A1I8JF68</accession>
<keyword evidence="4" id="KW-0159">Chromosome partition</keyword>
<evidence type="ECO:0000256" key="5">
    <source>
        <dbReference type="SAM" id="MobiDB-lite"/>
    </source>
</evidence>
<dbReference type="EC" id="3.4.22.49" evidence="2"/>
<dbReference type="GO" id="GO:0005634">
    <property type="term" value="C:nucleus"/>
    <property type="evidence" value="ECO:0007669"/>
    <property type="project" value="InterPro"/>
</dbReference>
<dbReference type="WBParaSite" id="maker-uti_cns_0047220-snap-gene-0.2-mRNA-1">
    <property type="protein sequence ID" value="maker-uti_cns_0047220-snap-gene-0.2-mRNA-1"/>
    <property type="gene ID" value="maker-uti_cns_0047220-snap-gene-0.2"/>
</dbReference>
<name>A0A1I8JF68_9PLAT</name>
<feature type="region of interest" description="Disordered" evidence="5">
    <location>
        <begin position="310"/>
        <end position="342"/>
    </location>
</feature>
<evidence type="ECO:0000256" key="1">
    <source>
        <dbReference type="ARBA" id="ARBA00000451"/>
    </source>
</evidence>
<keyword evidence="3" id="KW-0378">Hydrolase</keyword>
<evidence type="ECO:0000256" key="2">
    <source>
        <dbReference type="ARBA" id="ARBA00012489"/>
    </source>
</evidence>
<dbReference type="GO" id="GO:0006508">
    <property type="term" value="P:proteolysis"/>
    <property type="evidence" value="ECO:0007669"/>
    <property type="project" value="InterPro"/>
</dbReference>
<comment type="catalytic activity">
    <reaction evidence="1">
        <text>All bonds known to be hydrolyzed by this endopeptidase have arginine in P1 and an acidic residue in P4. P6 is often occupied by an acidic residue or by a hydroxy-amino-acid residue, the phosphorylation of which enhances cleavage.</text>
        <dbReference type="EC" id="3.4.22.49"/>
    </reaction>
</comment>
<sequence>PAICSLRGLGLDFLDEWQSLMRLNSASMRTSDQPQAWWRRRYRLDESASELARSLRCRWLSSPAAKLLDLDSAGEAVLLLETAALSGTLRFSRMPSLSALVGSVAQVRSQLSLQRSYYVLNPDRSLPATEATFAPIFADLGWDGVASRPPEESELLAALKQRDLYVYCGHGSGSKYLSNQSVQQSSVRAAAFLIGCSSGRLHQEGRFEPIGTVHSYIMGGCPAVLAVLWDVTDKDIDRFFNRLLSVWRGVEDGGSELPKLINEARAACKLRCLIGAAPEARSSECEKLLLLEAAAVVAAAGSSELAGLSGSFRPSKDGSRPSRRNSGWSRSTEPRLRNSITPETLTRVGQRVEIAAQNQGSEAAPVLALNCLILAAKALARVCLTFGHRRQHHRQGDVVPDCDPVEDLARRFASELGAGRWRLRFLLTWLLLLGPAVLKPVVHGLGPRFRRKNTVISTPRQADNGGQLSADVLQNTLAPERPGQGPGRAVPVALGRGVLIAEDVVAHQGPPGRQIVRVSWNAQRVLNLHKWLLLLQLLLHTLLIASQVCSRGGSRGSSSRGCRLVRPSKGHLSPDAFVHGRLAEVQADGVAQQMVGRAAGPGDVRHRVRPVLQLGWQSALSCGRRYSRRRTLARDDLKSDDDLLTLDFGSDWLNVFRLLNSTSALRRFRTEGRSTALPLLPPSPSPTTVSAGADDATVVGSTFSTAEIDSIRRRRRRRRKPSASNACSGYLGLEKTMGSNSSRWQARLNGDVNSRSSTVTV</sequence>
<dbReference type="GO" id="GO:0051307">
    <property type="term" value="P:meiotic chromosome separation"/>
    <property type="evidence" value="ECO:0007669"/>
    <property type="project" value="TreeGrafter"/>
</dbReference>
<dbReference type="InterPro" id="IPR005314">
    <property type="entry name" value="Peptidase_C50"/>
</dbReference>